<feature type="compositionally biased region" description="Low complexity" evidence="11">
    <location>
        <begin position="384"/>
        <end position="402"/>
    </location>
</feature>
<dbReference type="InterPro" id="IPR021968">
    <property type="entry name" value="PNPase_C"/>
</dbReference>
<evidence type="ECO:0000256" key="2">
    <source>
        <dbReference type="ARBA" id="ARBA00005522"/>
    </source>
</evidence>
<keyword evidence="3" id="KW-0963">Cytoplasm</keyword>
<feature type="compositionally biased region" description="Basic residues" evidence="11">
    <location>
        <begin position="605"/>
        <end position="623"/>
    </location>
</feature>
<feature type="compositionally biased region" description="Pro residues" evidence="11">
    <location>
        <begin position="373"/>
        <end position="383"/>
    </location>
</feature>
<feature type="domain" description="RNase E/G thioredoxin-like" evidence="14">
    <location>
        <begin position="240"/>
        <end position="325"/>
    </location>
</feature>
<comment type="function">
    <text evidence="10">Involved in intercistronic processing of primary transcripts from chloroplast operons. The endonucleolytic activity of the enzyme depends on the number of phosphates at the 5' end, is inhibited by structured RNA, and preferentially cleaves A/U-rich sequences.</text>
</comment>
<keyword evidence="7" id="KW-0378">Hydrolase</keyword>
<sequence length="844" mass="93726">MGLIVRTAGVGKSAEALQWDLSFRLKHWEAIKKAAESRPAPFLIHQESNVIVRAFRDYLRQDIGEILIDNPKVLELARQHIAALGRPDFSSKIKLYTGEIPLFSHYQIESQIESAFQREVRLPSGGSIVIDSTEALTAIDINSARATRGGDIEETAFNTNLEAADEIARQLRLRDLGGLIVIDFIDMTPVRHQRAVENRLREAVRQDRARIQISHISRFGLLEMSRQRLSPSLGESSHHVCPRCSGTGTVRDNESLSLSILRLIEEEALKENTQEVHAIVPVPIASYLLNEKRSAVNAIETRQDGVRCVIVPNDQMETPHYHVLRVRKGEETPTLSYMLPKLHEEAMALPSEEEFAERKRPEQPALATFAMPDVPPAPTPAEPAAPVVAPAPKSAPATPAAPAQPGLLSRFFGALKALFSGGEETKPSEQPTPKAEAKPERQQDRRKPRQNNRRDRNERRDTRSERTEGSDNREENRRNRRQAQQQTAETRESRQQVEAQQEAKALNVEEQSVQETEQEERVRPVQPRRKQRQLNQKVRYEQSVAEEAVVAPVVEETVAAEPIVQEAPAPRTELVKVPLPVVAQTAPEQQEENNADNRDNGGMPRRSRRSPRHLRVSGQRRRRYRDERYPTQSPMPLTVEEQREQEEVHVQPMVTEVPVAAAIEPVVSAPVVEEVAGVVEAPVQVAEPQPEVVETTHPEVIAAAVTEQPQVITESDVAVAQEVAEQAEPVVEPQEETADIEEVVETAEVVVAEPEVVAQPAAPVVAEVAAEVETVAAVEPEVTVEHNHATAPMTRAPAPEYVPEAPRHSDWQRPTFAFEGKGAAGGHTATHHASAAPARPQPVE</sequence>
<dbReference type="WBParaSite" id="PSU_v2.g15817.t1">
    <property type="protein sequence ID" value="PSU_v2.g15817.t1"/>
    <property type="gene ID" value="PSU_v2.g15817"/>
</dbReference>
<evidence type="ECO:0000256" key="6">
    <source>
        <dbReference type="ARBA" id="ARBA00022759"/>
    </source>
</evidence>
<dbReference type="GO" id="GO:0005737">
    <property type="term" value="C:cytoplasm"/>
    <property type="evidence" value="ECO:0007669"/>
    <property type="project" value="TreeGrafter"/>
</dbReference>
<dbReference type="AlphaFoldDB" id="A0A914Y6K0"/>
<dbReference type="FunFam" id="3.40.1260.20:FF:000002">
    <property type="entry name" value="Ribonuclease E"/>
    <property type="match status" value="1"/>
</dbReference>
<evidence type="ECO:0000256" key="7">
    <source>
        <dbReference type="ARBA" id="ARBA00022801"/>
    </source>
</evidence>
<keyword evidence="8" id="KW-0460">Magnesium</keyword>
<dbReference type="PANTHER" id="PTHR30001:SF1">
    <property type="entry name" value="RIBONUCLEASE E_G-LIKE PROTEIN, CHLOROPLASTIC"/>
    <property type="match status" value="1"/>
</dbReference>
<feature type="domain" description="RNA-binding protein AU-1/Ribonuclease E/G" evidence="12">
    <location>
        <begin position="1"/>
        <end position="228"/>
    </location>
</feature>
<name>A0A914Y6K0_9BILA</name>
<dbReference type="InterPro" id="IPR048583">
    <property type="entry name" value="RNase_E_G_thioredoxin-like"/>
</dbReference>
<feature type="domain" description="Polyribonucleotide phosphorylase C-terminal" evidence="13">
    <location>
        <begin position="805"/>
        <end position="841"/>
    </location>
</feature>
<dbReference type="Pfam" id="PF12111">
    <property type="entry name" value="PNPase_C"/>
    <property type="match status" value="1"/>
</dbReference>
<keyword evidence="6" id="KW-0255">Endonuclease</keyword>
<dbReference type="InterPro" id="IPR019307">
    <property type="entry name" value="RNA-bd_AU-1/RNase_E/G"/>
</dbReference>
<proteinExistence type="inferred from homology"/>
<feature type="compositionally biased region" description="Basic and acidic residues" evidence="11">
    <location>
        <begin position="435"/>
        <end position="445"/>
    </location>
</feature>
<feature type="compositionally biased region" description="Low complexity" evidence="11">
    <location>
        <begin position="826"/>
        <end position="838"/>
    </location>
</feature>
<keyword evidence="15" id="KW-1185">Reference proteome</keyword>
<evidence type="ECO:0000259" key="14">
    <source>
        <dbReference type="Pfam" id="PF20833"/>
    </source>
</evidence>
<dbReference type="GO" id="GO:0046872">
    <property type="term" value="F:metal ion binding"/>
    <property type="evidence" value="ECO:0007669"/>
    <property type="project" value="UniProtKB-KW"/>
</dbReference>
<dbReference type="NCBIfam" id="NF008074">
    <property type="entry name" value="PRK10811.1"/>
    <property type="match status" value="1"/>
</dbReference>
<feature type="region of interest" description="Disordered" evidence="11">
    <location>
        <begin position="422"/>
        <end position="543"/>
    </location>
</feature>
<evidence type="ECO:0000256" key="1">
    <source>
        <dbReference type="ARBA" id="ARBA00001946"/>
    </source>
</evidence>
<dbReference type="GO" id="GO:0006364">
    <property type="term" value="P:rRNA processing"/>
    <property type="evidence" value="ECO:0007669"/>
    <property type="project" value="TreeGrafter"/>
</dbReference>
<dbReference type="Proteomes" id="UP000887577">
    <property type="component" value="Unplaced"/>
</dbReference>
<feature type="region of interest" description="Disordered" evidence="11">
    <location>
        <begin position="369"/>
        <end position="402"/>
    </location>
</feature>
<dbReference type="InterPro" id="IPR004659">
    <property type="entry name" value="RNase_E/G"/>
</dbReference>
<dbReference type="InterPro" id="IPR028878">
    <property type="entry name" value="RNase_E"/>
</dbReference>
<keyword evidence="4" id="KW-0540">Nuclease</keyword>
<dbReference type="Pfam" id="PF20833">
    <property type="entry name" value="RNase_E_G_Thio"/>
    <property type="match status" value="1"/>
</dbReference>
<evidence type="ECO:0000256" key="11">
    <source>
        <dbReference type="SAM" id="MobiDB-lite"/>
    </source>
</evidence>
<dbReference type="GO" id="GO:0003723">
    <property type="term" value="F:RNA binding"/>
    <property type="evidence" value="ECO:0007669"/>
    <property type="project" value="UniProtKB-KW"/>
</dbReference>
<keyword evidence="9" id="KW-0694">RNA-binding</keyword>
<evidence type="ECO:0000256" key="8">
    <source>
        <dbReference type="ARBA" id="ARBA00022842"/>
    </source>
</evidence>
<dbReference type="Pfam" id="PF10150">
    <property type="entry name" value="RNase_E_G"/>
    <property type="match status" value="1"/>
</dbReference>
<reference evidence="16" key="1">
    <citation type="submission" date="2022-11" db="UniProtKB">
        <authorList>
            <consortium name="WormBaseParasite"/>
        </authorList>
    </citation>
    <scope>IDENTIFICATION</scope>
</reference>
<evidence type="ECO:0000313" key="15">
    <source>
        <dbReference type="Proteomes" id="UP000887577"/>
    </source>
</evidence>
<dbReference type="GO" id="GO:0008995">
    <property type="term" value="F:ribonuclease E activity"/>
    <property type="evidence" value="ECO:0007669"/>
    <property type="project" value="InterPro"/>
</dbReference>
<evidence type="ECO:0000259" key="12">
    <source>
        <dbReference type="Pfam" id="PF10150"/>
    </source>
</evidence>
<dbReference type="NCBIfam" id="TIGR00757">
    <property type="entry name" value="RNaseEG"/>
    <property type="match status" value="1"/>
</dbReference>
<evidence type="ECO:0000256" key="9">
    <source>
        <dbReference type="ARBA" id="ARBA00022884"/>
    </source>
</evidence>
<organism evidence="15 16">
    <name type="scientific">Panagrolaimus superbus</name>
    <dbReference type="NCBI Taxonomy" id="310955"/>
    <lineage>
        <taxon>Eukaryota</taxon>
        <taxon>Metazoa</taxon>
        <taxon>Ecdysozoa</taxon>
        <taxon>Nematoda</taxon>
        <taxon>Chromadorea</taxon>
        <taxon>Rhabditida</taxon>
        <taxon>Tylenchina</taxon>
        <taxon>Panagrolaimomorpha</taxon>
        <taxon>Panagrolaimoidea</taxon>
        <taxon>Panagrolaimidae</taxon>
        <taxon>Panagrolaimus</taxon>
    </lineage>
</organism>
<comment type="cofactor">
    <cofactor evidence="1">
        <name>Mg(2+)</name>
        <dbReference type="ChEBI" id="CHEBI:18420"/>
    </cofactor>
</comment>
<dbReference type="PANTHER" id="PTHR30001">
    <property type="entry name" value="RIBONUCLEASE"/>
    <property type="match status" value="1"/>
</dbReference>
<evidence type="ECO:0000259" key="13">
    <source>
        <dbReference type="Pfam" id="PF12111"/>
    </source>
</evidence>
<evidence type="ECO:0000256" key="10">
    <source>
        <dbReference type="ARBA" id="ARBA00023436"/>
    </source>
</evidence>
<feature type="region of interest" description="Disordered" evidence="11">
    <location>
        <begin position="814"/>
        <end position="844"/>
    </location>
</feature>
<feature type="region of interest" description="Disordered" evidence="11">
    <location>
        <begin position="561"/>
        <end position="640"/>
    </location>
</feature>
<comment type="similarity">
    <text evidence="2">Belongs to the RNase E/G family.</text>
</comment>
<evidence type="ECO:0000256" key="5">
    <source>
        <dbReference type="ARBA" id="ARBA00022723"/>
    </source>
</evidence>
<feature type="compositionally biased region" description="Basic and acidic residues" evidence="11">
    <location>
        <begin position="452"/>
        <end position="477"/>
    </location>
</feature>
<evidence type="ECO:0000313" key="16">
    <source>
        <dbReference type="WBParaSite" id="PSU_v2.g15817.t1"/>
    </source>
</evidence>
<evidence type="ECO:0000256" key="4">
    <source>
        <dbReference type="ARBA" id="ARBA00022722"/>
    </source>
</evidence>
<dbReference type="HAMAP" id="MF_00970">
    <property type="entry name" value="RNase_E"/>
    <property type="match status" value="1"/>
</dbReference>
<evidence type="ECO:0000256" key="3">
    <source>
        <dbReference type="ARBA" id="ARBA00022490"/>
    </source>
</evidence>
<accession>A0A914Y6K0</accession>
<protein>
    <submittedName>
        <fullName evidence="16">Polyribonucleotide phosphorylase C-terminal domain-containing protein</fullName>
    </submittedName>
</protein>
<dbReference type="Gene3D" id="3.40.1260.20">
    <property type="entry name" value="Ribonuclease E, catalytic domain"/>
    <property type="match status" value="1"/>
</dbReference>
<keyword evidence="5" id="KW-0479">Metal-binding</keyword>